<evidence type="ECO:0000256" key="10">
    <source>
        <dbReference type="ARBA" id="ARBA00023158"/>
    </source>
</evidence>
<keyword evidence="7" id="KW-0479">Metal-binding</keyword>
<dbReference type="Gene3D" id="3.40.50.150">
    <property type="entry name" value="Vaccinia Virus protein VP39"/>
    <property type="match status" value="1"/>
</dbReference>
<dbReference type="GO" id="GO:0090486">
    <property type="term" value="F:small RNA 2'-O-methyltransferase activity"/>
    <property type="evidence" value="ECO:0007669"/>
    <property type="project" value="UniProtKB-EC"/>
</dbReference>
<dbReference type="SUPFAM" id="SSF53335">
    <property type="entry name" value="S-adenosyl-L-methionine-dependent methyltransferases"/>
    <property type="match status" value="1"/>
</dbReference>
<dbReference type="InterPro" id="IPR026610">
    <property type="entry name" value="Hen1"/>
</dbReference>
<dbReference type="GO" id="GO:0030422">
    <property type="term" value="P:siRNA processing"/>
    <property type="evidence" value="ECO:0007669"/>
    <property type="project" value="TreeGrafter"/>
</dbReference>
<keyword evidence="8" id="KW-0460">Magnesium</keyword>
<accession>A0A2H3JJY7</accession>
<reference evidence="14 15" key="1">
    <citation type="journal article" date="2012" name="Science">
        <title>The Paleozoic origin of enzymatic lignin decomposition reconstructed from 31 fungal genomes.</title>
        <authorList>
            <person name="Floudas D."/>
            <person name="Binder M."/>
            <person name="Riley R."/>
            <person name="Barry K."/>
            <person name="Blanchette R.A."/>
            <person name="Henrissat B."/>
            <person name="Martinez A.T."/>
            <person name="Otillar R."/>
            <person name="Spatafora J.W."/>
            <person name="Yadav J.S."/>
            <person name="Aerts A."/>
            <person name="Benoit I."/>
            <person name="Boyd A."/>
            <person name="Carlson A."/>
            <person name="Copeland A."/>
            <person name="Coutinho P.M."/>
            <person name="de Vries R.P."/>
            <person name="Ferreira P."/>
            <person name="Findley K."/>
            <person name="Foster B."/>
            <person name="Gaskell J."/>
            <person name="Glotzer D."/>
            <person name="Gorecki P."/>
            <person name="Heitman J."/>
            <person name="Hesse C."/>
            <person name="Hori C."/>
            <person name="Igarashi K."/>
            <person name="Jurgens J.A."/>
            <person name="Kallen N."/>
            <person name="Kersten P."/>
            <person name="Kohler A."/>
            <person name="Kuees U."/>
            <person name="Kumar T.K.A."/>
            <person name="Kuo A."/>
            <person name="LaButti K."/>
            <person name="Larrondo L.F."/>
            <person name="Lindquist E."/>
            <person name="Ling A."/>
            <person name="Lombard V."/>
            <person name="Lucas S."/>
            <person name="Lundell T."/>
            <person name="Martin R."/>
            <person name="McLaughlin D.J."/>
            <person name="Morgenstern I."/>
            <person name="Morin E."/>
            <person name="Murat C."/>
            <person name="Nagy L.G."/>
            <person name="Nolan M."/>
            <person name="Ohm R.A."/>
            <person name="Patyshakuliyeva A."/>
            <person name="Rokas A."/>
            <person name="Ruiz-Duenas F.J."/>
            <person name="Sabat G."/>
            <person name="Salamov A."/>
            <person name="Samejima M."/>
            <person name="Schmutz J."/>
            <person name="Slot J.C."/>
            <person name="St John F."/>
            <person name="Stenlid J."/>
            <person name="Sun H."/>
            <person name="Sun S."/>
            <person name="Syed K."/>
            <person name="Tsang A."/>
            <person name="Wiebenga A."/>
            <person name="Young D."/>
            <person name="Pisabarro A."/>
            <person name="Eastwood D.C."/>
            <person name="Martin F."/>
            <person name="Cullen D."/>
            <person name="Grigoriev I.V."/>
            <person name="Hibbett D.S."/>
        </authorList>
    </citation>
    <scope>NUCLEOTIDE SEQUENCE [LARGE SCALE GENOMIC DNA]</scope>
    <source>
        <strain evidence="14 15">MD-104</strain>
    </source>
</reference>
<protein>
    <recommendedName>
        <fullName evidence="3">Small RNA 2'-O-methyltransferase</fullName>
        <ecNumber evidence="11">2.1.1.386</ecNumber>
    </recommendedName>
</protein>
<keyword evidence="9" id="KW-0694">RNA-binding</keyword>
<evidence type="ECO:0000256" key="6">
    <source>
        <dbReference type="ARBA" id="ARBA00022691"/>
    </source>
</evidence>
<evidence type="ECO:0000256" key="5">
    <source>
        <dbReference type="ARBA" id="ARBA00022679"/>
    </source>
</evidence>
<dbReference type="GO" id="GO:0005634">
    <property type="term" value="C:nucleus"/>
    <property type="evidence" value="ECO:0007669"/>
    <property type="project" value="TreeGrafter"/>
</dbReference>
<dbReference type="EMBL" id="KB468124">
    <property type="protein sequence ID" value="PCH42492.1"/>
    <property type="molecule type" value="Genomic_DNA"/>
</dbReference>
<evidence type="ECO:0000256" key="11">
    <source>
        <dbReference type="ARBA" id="ARBA00035025"/>
    </source>
</evidence>
<gene>
    <name evidence="14" type="ORF">WOLCODRAFT_72633</name>
</gene>
<dbReference type="GO" id="GO:0003723">
    <property type="term" value="F:RNA binding"/>
    <property type="evidence" value="ECO:0007669"/>
    <property type="project" value="UniProtKB-KW"/>
</dbReference>
<keyword evidence="6" id="KW-0949">S-adenosyl-L-methionine</keyword>
<evidence type="ECO:0000256" key="13">
    <source>
        <dbReference type="SAM" id="MobiDB-lite"/>
    </source>
</evidence>
<evidence type="ECO:0000256" key="9">
    <source>
        <dbReference type="ARBA" id="ARBA00022884"/>
    </source>
</evidence>
<keyword evidence="15" id="KW-1185">Reference proteome</keyword>
<dbReference type="OrthoDB" id="2154311at2759"/>
<dbReference type="GO" id="GO:0046872">
    <property type="term" value="F:metal ion binding"/>
    <property type="evidence" value="ECO:0007669"/>
    <property type="project" value="UniProtKB-KW"/>
</dbReference>
<evidence type="ECO:0000256" key="2">
    <source>
        <dbReference type="ARBA" id="ARBA00009026"/>
    </source>
</evidence>
<dbReference type="PANTHER" id="PTHR21404">
    <property type="entry name" value="HEN1"/>
    <property type="match status" value="1"/>
</dbReference>
<keyword evidence="4" id="KW-0489">Methyltransferase</keyword>
<evidence type="ECO:0000256" key="8">
    <source>
        <dbReference type="ARBA" id="ARBA00022842"/>
    </source>
</evidence>
<organism evidence="14 15">
    <name type="scientific">Wolfiporia cocos (strain MD-104)</name>
    <name type="common">Brown rot fungus</name>
    <dbReference type="NCBI Taxonomy" id="742152"/>
    <lineage>
        <taxon>Eukaryota</taxon>
        <taxon>Fungi</taxon>
        <taxon>Dikarya</taxon>
        <taxon>Basidiomycota</taxon>
        <taxon>Agaricomycotina</taxon>
        <taxon>Agaricomycetes</taxon>
        <taxon>Polyporales</taxon>
        <taxon>Phaeolaceae</taxon>
        <taxon>Wolfiporia</taxon>
    </lineage>
</organism>
<feature type="region of interest" description="Disordered" evidence="13">
    <location>
        <begin position="476"/>
        <end position="496"/>
    </location>
</feature>
<sequence length="496" mass="55271">MSSAESSQVDELTVTFQPPLYLERRGWVFEIIRREHVRIVLDVGCGEGELLSCLSNPAPWLSPPPLSLLATMFTSDSSTTLSATIATELSTSTEELLHPVKVMGLDTCARDLQDAIEGTDPNLDMSWKQPSRWEPLEVQIWEGGLETFNPEFVGVECILSTEVIEHLPEPVLQAFAPVLLGAYHPRLLLLTTPSYTFNARFTAPSAPPGARSGFRDPTGRTARIFRHHDHRFEWTVAEFADWCARVADAWGYDVEVGGVGRPRERDPYGRDEELGYASQVAAFRRREGTEWAARRLEAYERFAQGRCSEGLKSTGHKLLAAHRHAADEKAGRPAPLREIGEELARRMGEYGERTMQVRELWFDDGVAALCGGWIEVLLAAVEAYQDLHLHRSPSEASSDWKVEFDKIEIKNNGGDRMLWPEQEADEGADGSLSSSASWPETPELGWDIAGTCWDIASDDSTRLDVVYQNGKFEELTVDPPQESQGGAPEWNNGWGA</sequence>
<evidence type="ECO:0000313" key="15">
    <source>
        <dbReference type="Proteomes" id="UP000218811"/>
    </source>
</evidence>
<keyword evidence="10" id="KW-0943">RNA-mediated gene silencing</keyword>
<comment type="similarity">
    <text evidence="2">Belongs to the methyltransferase superfamily. HEN1 family.</text>
</comment>
<dbReference type="STRING" id="742152.A0A2H3JJY7"/>
<keyword evidence="5" id="KW-0808">Transferase</keyword>
<dbReference type="PANTHER" id="PTHR21404:SF3">
    <property type="entry name" value="SMALL RNA 2'-O-METHYLTRANSFERASE"/>
    <property type="match status" value="1"/>
</dbReference>
<evidence type="ECO:0000256" key="12">
    <source>
        <dbReference type="ARBA" id="ARBA00048418"/>
    </source>
</evidence>
<dbReference type="InterPro" id="IPR029063">
    <property type="entry name" value="SAM-dependent_MTases_sf"/>
</dbReference>
<evidence type="ECO:0000256" key="1">
    <source>
        <dbReference type="ARBA" id="ARBA00001946"/>
    </source>
</evidence>
<dbReference type="GO" id="GO:0001510">
    <property type="term" value="P:RNA methylation"/>
    <property type="evidence" value="ECO:0007669"/>
    <property type="project" value="InterPro"/>
</dbReference>
<evidence type="ECO:0000256" key="7">
    <source>
        <dbReference type="ARBA" id="ARBA00022723"/>
    </source>
</evidence>
<dbReference type="GO" id="GO:0005737">
    <property type="term" value="C:cytoplasm"/>
    <property type="evidence" value="ECO:0007669"/>
    <property type="project" value="TreeGrafter"/>
</dbReference>
<comment type="catalytic activity">
    <reaction evidence="12">
        <text>small RNA 3'-end nucleotide + S-adenosyl-L-methionine = small RNA 3'-end 2'-O-methylnucleotide + S-adenosyl-L-homocysteine + H(+)</text>
        <dbReference type="Rhea" id="RHEA:37887"/>
        <dbReference type="Rhea" id="RHEA-COMP:10415"/>
        <dbReference type="Rhea" id="RHEA-COMP:10416"/>
        <dbReference type="ChEBI" id="CHEBI:15378"/>
        <dbReference type="ChEBI" id="CHEBI:57856"/>
        <dbReference type="ChEBI" id="CHEBI:59789"/>
        <dbReference type="ChEBI" id="CHEBI:74896"/>
        <dbReference type="ChEBI" id="CHEBI:74898"/>
        <dbReference type="EC" id="2.1.1.386"/>
    </reaction>
</comment>
<comment type="cofactor">
    <cofactor evidence="1">
        <name>Mg(2+)</name>
        <dbReference type="ChEBI" id="CHEBI:18420"/>
    </cofactor>
</comment>
<evidence type="ECO:0000313" key="14">
    <source>
        <dbReference type="EMBL" id="PCH42492.1"/>
    </source>
</evidence>
<dbReference type="OMA" id="TNRIFRH"/>
<dbReference type="AlphaFoldDB" id="A0A2H3JJY7"/>
<name>A0A2H3JJY7_WOLCO</name>
<proteinExistence type="inferred from homology"/>
<dbReference type="Proteomes" id="UP000218811">
    <property type="component" value="Unassembled WGS sequence"/>
</dbReference>
<evidence type="ECO:0000256" key="3">
    <source>
        <dbReference type="ARBA" id="ARBA00021330"/>
    </source>
</evidence>
<dbReference type="EC" id="2.1.1.386" evidence="11"/>
<evidence type="ECO:0000256" key="4">
    <source>
        <dbReference type="ARBA" id="ARBA00022603"/>
    </source>
</evidence>